<dbReference type="Proteomes" id="UP000198744">
    <property type="component" value="Unassembled WGS sequence"/>
</dbReference>
<dbReference type="Gene3D" id="2.50.20.10">
    <property type="entry name" value="Lipoprotein localisation LolA/LolB/LppX"/>
    <property type="match status" value="1"/>
</dbReference>
<feature type="chain" id="PRO_5011462886" description="DUF4412 domain-containing protein" evidence="1">
    <location>
        <begin position="28"/>
        <end position="192"/>
    </location>
</feature>
<dbReference type="STRING" id="43775.SAMN04489760_10353"/>
<accession>A0A1H7V6I6</accession>
<dbReference type="RefSeq" id="WP_093882194.1">
    <property type="nucleotide sequence ID" value="NZ_FOBS01000003.1"/>
</dbReference>
<keyword evidence="4" id="KW-1185">Reference proteome</keyword>
<dbReference type="Pfam" id="PF14371">
    <property type="entry name" value="DUF4412"/>
    <property type="match status" value="1"/>
</dbReference>
<organism evidence="3 4">
    <name type="scientific">Syntrophus gentianae</name>
    <dbReference type="NCBI Taxonomy" id="43775"/>
    <lineage>
        <taxon>Bacteria</taxon>
        <taxon>Pseudomonadati</taxon>
        <taxon>Thermodesulfobacteriota</taxon>
        <taxon>Syntrophia</taxon>
        <taxon>Syntrophales</taxon>
        <taxon>Syntrophaceae</taxon>
        <taxon>Syntrophus</taxon>
    </lineage>
</organism>
<feature type="domain" description="DUF4412" evidence="2">
    <location>
        <begin position="36"/>
        <end position="137"/>
    </location>
</feature>
<evidence type="ECO:0000259" key="2">
    <source>
        <dbReference type="Pfam" id="PF14371"/>
    </source>
</evidence>
<feature type="signal peptide" evidence="1">
    <location>
        <begin position="1"/>
        <end position="27"/>
    </location>
</feature>
<dbReference type="OrthoDB" id="9790106at2"/>
<keyword evidence="1" id="KW-0732">Signal</keyword>
<gene>
    <name evidence="3" type="ORF">SAMN04489760_10353</name>
</gene>
<dbReference type="AlphaFoldDB" id="A0A1H7V6I6"/>
<sequence>MKYGTKLIAAVCLALALALPAYSLEFAADMIVKHGNSKQTGNTAMKGEKMRTQMTGQPSYTIVRPDKRVTWMVMPGQRSYMEMKYDPNQAVQAGNAPKAEVSRKLIGSETVNGYPAKKYEVTVKTGGKTERIFQWIATGFEIPVKTAAVDGSWSTEYLNIKKTAADSLFEVPAGYQKMSMPAMPGMPKMPRH</sequence>
<protein>
    <recommendedName>
        <fullName evidence="2">DUF4412 domain-containing protein</fullName>
    </recommendedName>
</protein>
<name>A0A1H7V6I6_9BACT</name>
<reference evidence="3 4" key="1">
    <citation type="submission" date="2016-10" db="EMBL/GenBank/DDBJ databases">
        <authorList>
            <person name="de Groot N.N."/>
        </authorList>
    </citation>
    <scope>NUCLEOTIDE SEQUENCE [LARGE SCALE GENOMIC DNA]</scope>
    <source>
        <strain evidence="3 4">DSM 8423</strain>
    </source>
</reference>
<evidence type="ECO:0000256" key="1">
    <source>
        <dbReference type="SAM" id="SignalP"/>
    </source>
</evidence>
<proteinExistence type="predicted"/>
<evidence type="ECO:0000313" key="4">
    <source>
        <dbReference type="Proteomes" id="UP000198744"/>
    </source>
</evidence>
<dbReference type="InterPro" id="IPR025524">
    <property type="entry name" value="DUF4412"/>
</dbReference>
<dbReference type="EMBL" id="FOBS01000003">
    <property type="protein sequence ID" value="SEM04724.1"/>
    <property type="molecule type" value="Genomic_DNA"/>
</dbReference>
<evidence type="ECO:0000313" key="3">
    <source>
        <dbReference type="EMBL" id="SEM04724.1"/>
    </source>
</evidence>